<dbReference type="Pfam" id="PF03741">
    <property type="entry name" value="TerC"/>
    <property type="match status" value="1"/>
</dbReference>
<evidence type="ECO:0000313" key="7">
    <source>
        <dbReference type="EMBL" id="MBE1513861.1"/>
    </source>
</evidence>
<comment type="caution">
    <text evidence="7">The sequence shown here is derived from an EMBL/GenBank/DDBJ whole genome shotgun (WGS) entry which is preliminary data.</text>
</comment>
<dbReference type="PANTHER" id="PTHR30238:SF0">
    <property type="entry name" value="THYLAKOID MEMBRANE PROTEIN TERC, CHLOROPLASTIC"/>
    <property type="match status" value="1"/>
</dbReference>
<dbReference type="Proteomes" id="UP000636579">
    <property type="component" value="Unassembled WGS sequence"/>
</dbReference>
<accession>A0ABR9J4E3</accession>
<evidence type="ECO:0000256" key="3">
    <source>
        <dbReference type="ARBA" id="ARBA00022692"/>
    </source>
</evidence>
<dbReference type="EMBL" id="JADBEE010000001">
    <property type="protein sequence ID" value="MBE1513861.1"/>
    <property type="molecule type" value="Genomic_DNA"/>
</dbReference>
<reference evidence="7 8" key="1">
    <citation type="submission" date="2020-10" db="EMBL/GenBank/DDBJ databases">
        <title>Sequencing the genomes of 1000 actinobacteria strains.</title>
        <authorList>
            <person name="Klenk H.-P."/>
        </authorList>
    </citation>
    <scope>NUCLEOTIDE SEQUENCE [LARGE SCALE GENOMIC DNA]</scope>
    <source>
        <strain evidence="7 8">DSM 15474</strain>
    </source>
</reference>
<feature type="transmembrane region" description="Helical" evidence="6">
    <location>
        <begin position="79"/>
        <end position="96"/>
    </location>
</feature>
<evidence type="ECO:0000313" key="8">
    <source>
        <dbReference type="Proteomes" id="UP000636579"/>
    </source>
</evidence>
<feature type="transmembrane region" description="Helical" evidence="6">
    <location>
        <begin position="296"/>
        <end position="319"/>
    </location>
</feature>
<feature type="transmembrane region" description="Helical" evidence="6">
    <location>
        <begin position="197"/>
        <end position="220"/>
    </location>
</feature>
<sequence>MEISPLVWIVTLTLIIGLLLFDFVFHVRKAHTPTIKEAALWSAFYVGVALLFGLGFFALGHPEMATEYYAGYVTEKALSVDNLFVFLVIMGSFNVPREYQQKVLLFGIVFALIARSVFIFVGAGLISLWSDIFYLFGIILLMTAGQLLKKELAGDSEEDEADNFIIRFARRHLNTTDEYHGDKITTRIDGKRMFTPMLLVMIAIGGTDLLFAVDSIPAIYGLTQEPFIVFAATAFSLMGLRQLYFLIDGLLDRLIYLSYGLALILGFIGVKLMIHALHENNLGFINGGDDVSVVEISTGLSLVVIMAVLAVTVTASLLAPKGRALRAIQNAEKYSLRYVDLAGKEPEDREFNLLKTAEQSDYWTAKAQAVPERYQEDLIKHRDHYLATLEKARGLRSGVSPDSEPRA</sequence>
<protein>
    <submittedName>
        <fullName evidence="7">Tellurite resistance protein TerC</fullName>
    </submittedName>
</protein>
<organism evidence="7 8">
    <name type="scientific">Nesterenkonia halotolerans</name>
    <dbReference type="NCBI Taxonomy" id="225325"/>
    <lineage>
        <taxon>Bacteria</taxon>
        <taxon>Bacillati</taxon>
        <taxon>Actinomycetota</taxon>
        <taxon>Actinomycetes</taxon>
        <taxon>Micrococcales</taxon>
        <taxon>Micrococcaceae</taxon>
        <taxon>Nesterenkonia</taxon>
    </lineage>
</organism>
<comment type="subcellular location">
    <subcellularLocation>
        <location evidence="1">Membrane</location>
        <topology evidence="1">Multi-pass membrane protein</topology>
    </subcellularLocation>
</comment>
<dbReference type="PANTHER" id="PTHR30238">
    <property type="entry name" value="MEMBRANE BOUND PREDICTED REDOX MODULATOR"/>
    <property type="match status" value="1"/>
</dbReference>
<evidence type="ECO:0000256" key="6">
    <source>
        <dbReference type="SAM" id="Phobius"/>
    </source>
</evidence>
<proteinExistence type="inferred from homology"/>
<keyword evidence="5 6" id="KW-0472">Membrane</keyword>
<keyword evidence="8" id="KW-1185">Reference proteome</keyword>
<feature type="transmembrane region" description="Helical" evidence="6">
    <location>
        <begin position="254"/>
        <end position="276"/>
    </location>
</feature>
<evidence type="ECO:0000256" key="2">
    <source>
        <dbReference type="ARBA" id="ARBA00007511"/>
    </source>
</evidence>
<feature type="transmembrane region" description="Helical" evidence="6">
    <location>
        <begin position="103"/>
        <end position="126"/>
    </location>
</feature>
<name>A0ABR9J4E3_9MICC</name>
<dbReference type="InterPro" id="IPR005496">
    <property type="entry name" value="Integral_membrane_TerC"/>
</dbReference>
<feature type="transmembrane region" description="Helical" evidence="6">
    <location>
        <begin position="6"/>
        <end position="27"/>
    </location>
</feature>
<feature type="transmembrane region" description="Helical" evidence="6">
    <location>
        <begin position="132"/>
        <end position="148"/>
    </location>
</feature>
<feature type="transmembrane region" description="Helical" evidence="6">
    <location>
        <begin position="39"/>
        <end position="59"/>
    </location>
</feature>
<keyword evidence="4 6" id="KW-1133">Transmembrane helix</keyword>
<dbReference type="RefSeq" id="WP_192590687.1">
    <property type="nucleotide sequence ID" value="NZ_JADBEE010000001.1"/>
</dbReference>
<evidence type="ECO:0000256" key="4">
    <source>
        <dbReference type="ARBA" id="ARBA00022989"/>
    </source>
</evidence>
<dbReference type="NCBIfam" id="TIGR03718">
    <property type="entry name" value="R_switched_Alx"/>
    <property type="match status" value="1"/>
</dbReference>
<gene>
    <name evidence="7" type="ORF">H4W26_000616</name>
</gene>
<keyword evidence="3 6" id="KW-0812">Transmembrane</keyword>
<comment type="similarity">
    <text evidence="2">Belongs to the TerC family.</text>
</comment>
<evidence type="ECO:0000256" key="1">
    <source>
        <dbReference type="ARBA" id="ARBA00004141"/>
    </source>
</evidence>
<feature type="transmembrane region" description="Helical" evidence="6">
    <location>
        <begin position="226"/>
        <end position="247"/>
    </location>
</feature>
<evidence type="ECO:0000256" key="5">
    <source>
        <dbReference type="ARBA" id="ARBA00023136"/>
    </source>
</evidence>
<dbReference type="InterPro" id="IPR022369">
    <property type="entry name" value="Integral_membrane_TerC_rswitch"/>
</dbReference>